<dbReference type="InParanoid" id="A0A1X7VKU7"/>
<dbReference type="EnsemblMetazoa" id="Aqu2.1.40445_001">
    <property type="protein sequence ID" value="Aqu2.1.40445_001"/>
    <property type="gene ID" value="Aqu2.1.40445"/>
</dbReference>
<feature type="compositionally biased region" description="Low complexity" evidence="1">
    <location>
        <begin position="51"/>
        <end position="64"/>
    </location>
</feature>
<evidence type="ECO:0000256" key="1">
    <source>
        <dbReference type="SAM" id="MobiDB-lite"/>
    </source>
</evidence>
<feature type="compositionally biased region" description="Basic and acidic residues" evidence="1">
    <location>
        <begin position="112"/>
        <end position="121"/>
    </location>
</feature>
<feature type="region of interest" description="Disordered" evidence="1">
    <location>
        <begin position="30"/>
        <end position="68"/>
    </location>
</feature>
<evidence type="ECO:0000313" key="2">
    <source>
        <dbReference type="EnsemblMetazoa" id="Aqu2.1.40445_001"/>
    </source>
</evidence>
<dbReference type="AlphaFoldDB" id="A0A1X7VKU7"/>
<feature type="compositionally biased region" description="Polar residues" evidence="1">
    <location>
        <begin position="30"/>
        <end position="47"/>
    </location>
</feature>
<feature type="region of interest" description="Disordered" evidence="1">
    <location>
        <begin position="107"/>
        <end position="128"/>
    </location>
</feature>
<sequence length="180" mass="19917">MKDVYACKPPKQATVPLNHLFLMSQLTKGNDSTSCNSGQWQSNSRAKSNPRDSTSSRPPKSSSTNTCEDSLDLCNCDSVIFESRKGVPGVVYDTGEGDSGWIEVKPYRRGRSRDSPCRSDSESSEEGVLDNLPQSAEVTFLPINGTPGLSIRTHRIRTWTPIAKRTRLKTMDLDCKRDST</sequence>
<name>A0A1X7VKU7_AMPQE</name>
<accession>A0A1X7VKU7</accession>
<protein>
    <submittedName>
        <fullName evidence="2">Uncharacterized protein</fullName>
    </submittedName>
</protein>
<organism evidence="2">
    <name type="scientific">Amphimedon queenslandica</name>
    <name type="common">Sponge</name>
    <dbReference type="NCBI Taxonomy" id="400682"/>
    <lineage>
        <taxon>Eukaryota</taxon>
        <taxon>Metazoa</taxon>
        <taxon>Porifera</taxon>
        <taxon>Demospongiae</taxon>
        <taxon>Heteroscleromorpha</taxon>
        <taxon>Haplosclerida</taxon>
        <taxon>Niphatidae</taxon>
        <taxon>Amphimedon</taxon>
    </lineage>
</organism>
<reference evidence="2" key="1">
    <citation type="submission" date="2017-05" db="UniProtKB">
        <authorList>
            <consortium name="EnsemblMetazoa"/>
        </authorList>
    </citation>
    <scope>IDENTIFICATION</scope>
</reference>
<proteinExistence type="predicted"/>